<keyword evidence="9" id="KW-0732">Signal</keyword>
<evidence type="ECO:0000256" key="7">
    <source>
        <dbReference type="ARBA" id="ARBA00047899"/>
    </source>
</evidence>
<evidence type="ECO:0000313" key="12">
    <source>
        <dbReference type="Proteomes" id="UP000324800"/>
    </source>
</evidence>
<dbReference type="EC" id="2.7.11.1" evidence="1"/>
<feature type="signal peptide" evidence="9">
    <location>
        <begin position="1"/>
        <end position="27"/>
    </location>
</feature>
<dbReference type="Proteomes" id="UP000324800">
    <property type="component" value="Unassembled WGS sequence"/>
</dbReference>
<dbReference type="PROSITE" id="PS00108">
    <property type="entry name" value="PROTEIN_KINASE_ST"/>
    <property type="match status" value="1"/>
</dbReference>
<keyword evidence="4" id="KW-0547">Nucleotide-binding</keyword>
<evidence type="ECO:0000256" key="4">
    <source>
        <dbReference type="ARBA" id="ARBA00022741"/>
    </source>
</evidence>
<evidence type="ECO:0000256" key="5">
    <source>
        <dbReference type="ARBA" id="ARBA00022777"/>
    </source>
</evidence>
<evidence type="ECO:0000256" key="6">
    <source>
        <dbReference type="ARBA" id="ARBA00022840"/>
    </source>
</evidence>
<feature type="non-terminal residue" evidence="11">
    <location>
        <position position="1"/>
    </location>
</feature>
<evidence type="ECO:0000259" key="10">
    <source>
        <dbReference type="PROSITE" id="PS50011"/>
    </source>
</evidence>
<evidence type="ECO:0000256" key="2">
    <source>
        <dbReference type="ARBA" id="ARBA00022527"/>
    </source>
</evidence>
<evidence type="ECO:0000256" key="8">
    <source>
        <dbReference type="ARBA" id="ARBA00048679"/>
    </source>
</evidence>
<accession>A0A5J4UFZ0</accession>
<evidence type="ECO:0000256" key="3">
    <source>
        <dbReference type="ARBA" id="ARBA00022679"/>
    </source>
</evidence>
<gene>
    <name evidence="11" type="ORF">EZS28_035176</name>
</gene>
<dbReference type="PANTHER" id="PTHR44899">
    <property type="entry name" value="CAMK FAMILY PROTEIN KINASE"/>
    <property type="match status" value="1"/>
</dbReference>
<dbReference type="Gene3D" id="1.10.510.10">
    <property type="entry name" value="Transferase(Phosphotransferase) domain 1"/>
    <property type="match status" value="1"/>
</dbReference>
<dbReference type="InterPro" id="IPR000719">
    <property type="entry name" value="Prot_kinase_dom"/>
</dbReference>
<dbReference type="CDD" id="cd00180">
    <property type="entry name" value="PKc"/>
    <property type="match status" value="1"/>
</dbReference>
<proteinExistence type="predicted"/>
<dbReference type="GO" id="GO:0005524">
    <property type="term" value="F:ATP binding"/>
    <property type="evidence" value="ECO:0007669"/>
    <property type="project" value="UniProtKB-KW"/>
</dbReference>
<comment type="caution">
    <text evidence="11">The sequence shown here is derived from an EMBL/GenBank/DDBJ whole genome shotgun (WGS) entry which is preliminary data.</text>
</comment>
<evidence type="ECO:0000313" key="11">
    <source>
        <dbReference type="EMBL" id="KAA6369297.1"/>
    </source>
</evidence>
<keyword evidence="5" id="KW-0418">Kinase</keyword>
<dbReference type="GO" id="GO:0004674">
    <property type="term" value="F:protein serine/threonine kinase activity"/>
    <property type="evidence" value="ECO:0007669"/>
    <property type="project" value="UniProtKB-KW"/>
</dbReference>
<dbReference type="SUPFAM" id="SSF56112">
    <property type="entry name" value="Protein kinase-like (PK-like)"/>
    <property type="match status" value="1"/>
</dbReference>
<dbReference type="PROSITE" id="PS50011">
    <property type="entry name" value="PROTEIN_KINASE_DOM"/>
    <property type="match status" value="1"/>
</dbReference>
<sequence length="285" mass="32930">DSQFQLVLIKLSFLLMVLHLSQPFALSVNFDEYCVFATPKYFSNDVELIVIAQNRGHLAIVVDQCVLIGLIEIQDEDWLPYVQNHVFSKSKATTLCLARIIFTTSTVGYDCFEIMDELEGGAQGRKYFVKLIETGVHYGMNSVKYLKQADKERAEKEMAEIKKLESKYNVGLVYTFQDHTDMYMIMEYCENGDLLKVISELQQFSDEERVMRVCGIFGQMIRALDFLHCNGVIHWDIKPANIFVMIDRSVRLGDFGLTRDLVGDYYLKKEETNQHSIRCLHVQEV</sequence>
<keyword evidence="2" id="KW-0723">Serine/threonine-protein kinase</keyword>
<comment type="catalytic activity">
    <reaction evidence="7">
        <text>L-threonyl-[protein] + ATP = O-phospho-L-threonyl-[protein] + ADP + H(+)</text>
        <dbReference type="Rhea" id="RHEA:46608"/>
        <dbReference type="Rhea" id="RHEA-COMP:11060"/>
        <dbReference type="Rhea" id="RHEA-COMP:11605"/>
        <dbReference type="ChEBI" id="CHEBI:15378"/>
        <dbReference type="ChEBI" id="CHEBI:30013"/>
        <dbReference type="ChEBI" id="CHEBI:30616"/>
        <dbReference type="ChEBI" id="CHEBI:61977"/>
        <dbReference type="ChEBI" id="CHEBI:456216"/>
        <dbReference type="EC" id="2.7.11.1"/>
    </reaction>
</comment>
<name>A0A5J4UFZ0_9EUKA</name>
<dbReference type="SMART" id="SM00220">
    <property type="entry name" value="S_TKc"/>
    <property type="match status" value="1"/>
</dbReference>
<dbReference type="PANTHER" id="PTHR44899:SF10">
    <property type="entry name" value="NIMA-RELATED KINASE 2"/>
    <property type="match status" value="1"/>
</dbReference>
<evidence type="ECO:0000256" key="9">
    <source>
        <dbReference type="SAM" id="SignalP"/>
    </source>
</evidence>
<keyword evidence="3" id="KW-0808">Transferase</keyword>
<reference evidence="11 12" key="1">
    <citation type="submission" date="2019-03" db="EMBL/GenBank/DDBJ databases">
        <title>Single cell metagenomics reveals metabolic interactions within the superorganism composed of flagellate Streblomastix strix and complex community of Bacteroidetes bacteria on its surface.</title>
        <authorList>
            <person name="Treitli S.C."/>
            <person name="Kolisko M."/>
            <person name="Husnik F."/>
            <person name="Keeling P."/>
            <person name="Hampl V."/>
        </authorList>
    </citation>
    <scope>NUCLEOTIDE SEQUENCE [LARGE SCALE GENOMIC DNA]</scope>
    <source>
        <strain evidence="11">ST1C</strain>
    </source>
</reference>
<evidence type="ECO:0000256" key="1">
    <source>
        <dbReference type="ARBA" id="ARBA00012513"/>
    </source>
</evidence>
<feature type="domain" description="Protein kinase" evidence="10">
    <location>
        <begin position="112"/>
        <end position="285"/>
    </location>
</feature>
<dbReference type="InterPro" id="IPR051131">
    <property type="entry name" value="NEK_Ser/Thr_kinase_NIMA"/>
</dbReference>
<keyword evidence="6" id="KW-0067">ATP-binding</keyword>
<dbReference type="AlphaFoldDB" id="A0A5J4UFZ0"/>
<dbReference type="Pfam" id="PF00069">
    <property type="entry name" value="Pkinase"/>
    <property type="match status" value="1"/>
</dbReference>
<protein>
    <recommendedName>
        <fullName evidence="1">non-specific serine/threonine protein kinase</fullName>
        <ecNumber evidence="1">2.7.11.1</ecNumber>
    </recommendedName>
</protein>
<dbReference type="InterPro" id="IPR011009">
    <property type="entry name" value="Kinase-like_dom_sf"/>
</dbReference>
<dbReference type="InterPro" id="IPR008271">
    <property type="entry name" value="Ser/Thr_kinase_AS"/>
</dbReference>
<dbReference type="EMBL" id="SNRW01016508">
    <property type="protein sequence ID" value="KAA6369297.1"/>
    <property type="molecule type" value="Genomic_DNA"/>
</dbReference>
<comment type="catalytic activity">
    <reaction evidence="8">
        <text>L-seryl-[protein] + ATP = O-phospho-L-seryl-[protein] + ADP + H(+)</text>
        <dbReference type="Rhea" id="RHEA:17989"/>
        <dbReference type="Rhea" id="RHEA-COMP:9863"/>
        <dbReference type="Rhea" id="RHEA-COMP:11604"/>
        <dbReference type="ChEBI" id="CHEBI:15378"/>
        <dbReference type="ChEBI" id="CHEBI:29999"/>
        <dbReference type="ChEBI" id="CHEBI:30616"/>
        <dbReference type="ChEBI" id="CHEBI:83421"/>
        <dbReference type="ChEBI" id="CHEBI:456216"/>
        <dbReference type="EC" id="2.7.11.1"/>
    </reaction>
</comment>
<feature type="chain" id="PRO_5023819086" description="non-specific serine/threonine protein kinase" evidence="9">
    <location>
        <begin position="28"/>
        <end position="285"/>
    </location>
</feature>
<organism evidence="11 12">
    <name type="scientific">Streblomastix strix</name>
    <dbReference type="NCBI Taxonomy" id="222440"/>
    <lineage>
        <taxon>Eukaryota</taxon>
        <taxon>Metamonada</taxon>
        <taxon>Preaxostyla</taxon>
        <taxon>Oxymonadida</taxon>
        <taxon>Streblomastigidae</taxon>
        <taxon>Streblomastix</taxon>
    </lineage>
</organism>